<evidence type="ECO:0000256" key="6">
    <source>
        <dbReference type="ARBA" id="ARBA00022741"/>
    </source>
</evidence>
<dbReference type="Gene3D" id="3.90.870.10">
    <property type="entry name" value="DHBP synthase"/>
    <property type="match status" value="2"/>
</dbReference>
<dbReference type="OrthoDB" id="9814580at2"/>
<sequence length="262" mass="28583">MAYRRSIVSMKSETMNATTEPNGATTTSPEQAAQWLQQGKLLAYPTESVWGIGCDAYNQQAVEQILAIKNRPSEKGMIVVTDSIERIRPLLQQLPQSRQQQIIASWSTRASEENAAHTQQAHTWLLPLKTAEFSATTEADNEDTNTQDIGAHKANASKAHDPHQPGNEALVPYWITGKHDSIAVRVIAHPLIAQLCQQMVSSANPYGLVVSTSCNPSGDSPAKSFEQAYAYFGQDIAYLQGETLGYVLPSQISDASSGQVIR</sequence>
<keyword evidence="13" id="KW-1185">Reference proteome</keyword>
<keyword evidence="7 9" id="KW-0067">ATP-binding</keyword>
<dbReference type="GO" id="GO:0000049">
    <property type="term" value="F:tRNA binding"/>
    <property type="evidence" value="ECO:0007669"/>
    <property type="project" value="TreeGrafter"/>
</dbReference>
<evidence type="ECO:0000256" key="3">
    <source>
        <dbReference type="ARBA" id="ARBA00022679"/>
    </source>
</evidence>
<dbReference type="SUPFAM" id="SSF55821">
    <property type="entry name" value="YrdC/RibB"/>
    <property type="match status" value="2"/>
</dbReference>
<dbReference type="PANTHER" id="PTHR17490">
    <property type="entry name" value="SUA5"/>
    <property type="match status" value="1"/>
</dbReference>
<feature type="region of interest" description="Disordered" evidence="10">
    <location>
        <begin position="1"/>
        <end position="27"/>
    </location>
</feature>
<name>A0A844M1N5_9GAMM</name>
<dbReference type="HAMAP" id="MF_01852">
    <property type="entry name" value="TsaC"/>
    <property type="match status" value="1"/>
</dbReference>
<accession>A0A844M1N5</accession>
<keyword evidence="6 9" id="KW-0547">Nucleotide-binding</keyword>
<evidence type="ECO:0000256" key="1">
    <source>
        <dbReference type="ARBA" id="ARBA00004496"/>
    </source>
</evidence>
<evidence type="ECO:0000313" key="13">
    <source>
        <dbReference type="Proteomes" id="UP000442109"/>
    </source>
</evidence>
<keyword evidence="5 9" id="KW-0548">Nucleotidyltransferase</keyword>
<evidence type="ECO:0000256" key="10">
    <source>
        <dbReference type="SAM" id="MobiDB-lite"/>
    </source>
</evidence>
<dbReference type="PROSITE" id="PS51163">
    <property type="entry name" value="YRDC"/>
    <property type="match status" value="1"/>
</dbReference>
<feature type="domain" description="YrdC-like" evidence="11">
    <location>
        <begin position="26"/>
        <end position="262"/>
    </location>
</feature>
<dbReference type="GO" id="GO:0003725">
    <property type="term" value="F:double-stranded RNA binding"/>
    <property type="evidence" value="ECO:0007669"/>
    <property type="project" value="InterPro"/>
</dbReference>
<keyword evidence="4 9" id="KW-0819">tRNA processing</keyword>
<dbReference type="EMBL" id="WFKQ01000005">
    <property type="protein sequence ID" value="MUG32518.1"/>
    <property type="molecule type" value="Genomic_DNA"/>
</dbReference>
<dbReference type="Pfam" id="PF01300">
    <property type="entry name" value="Sua5_yciO_yrdC"/>
    <property type="match status" value="2"/>
</dbReference>
<evidence type="ECO:0000259" key="11">
    <source>
        <dbReference type="PROSITE" id="PS51163"/>
    </source>
</evidence>
<dbReference type="GO" id="GO:0002949">
    <property type="term" value="P:tRNA threonylcarbamoyladenosine modification"/>
    <property type="evidence" value="ECO:0007669"/>
    <property type="project" value="UniProtKB-UniRule"/>
</dbReference>
<protein>
    <recommendedName>
        <fullName evidence="9">Threonylcarbamoyl-AMP synthase</fullName>
        <shortName evidence="9">TC-AMP synthase</shortName>
        <ecNumber evidence="9">2.7.7.87</ecNumber>
    </recommendedName>
    <alternativeName>
        <fullName evidence="9">L-threonylcarbamoyladenylate synthase</fullName>
    </alternativeName>
    <alternativeName>
        <fullName evidence="9">t(6)A37 threonylcarbamoyladenosine biosynthesis protein TsaC</fullName>
    </alternativeName>
    <alternativeName>
        <fullName evidence="9">tRNA threonylcarbamoyladenosine biosynthesis protein TsaC</fullName>
    </alternativeName>
</protein>
<comment type="caution">
    <text evidence="12">The sequence shown here is derived from an EMBL/GenBank/DDBJ whole genome shotgun (WGS) entry which is preliminary data.</text>
</comment>
<reference evidence="12 13" key="1">
    <citation type="journal article" date="2019" name="PLoS ONE">
        <title>Pup mortality in New Zealand sea lions (Phocarctos hookeri) at Enderby Island, Auckland Islands, 2013-18.</title>
        <authorList>
            <person name="Michael S.A."/>
            <person name="Hayman D.T.S."/>
            <person name="Gray R."/>
            <person name="Zhang J."/>
            <person name="Rogers L."/>
            <person name="Roe W.D."/>
        </authorList>
    </citation>
    <scope>NUCLEOTIDE SEQUENCE [LARGE SCALE GENOMIC DNA]</scope>
    <source>
        <strain evidence="12 13">SM868</strain>
    </source>
</reference>
<evidence type="ECO:0000313" key="12">
    <source>
        <dbReference type="EMBL" id="MUG32518.1"/>
    </source>
</evidence>
<dbReference type="InterPro" id="IPR023535">
    <property type="entry name" value="TC-AMP_synthase"/>
</dbReference>
<evidence type="ECO:0000256" key="2">
    <source>
        <dbReference type="ARBA" id="ARBA00022490"/>
    </source>
</evidence>
<evidence type="ECO:0000256" key="5">
    <source>
        <dbReference type="ARBA" id="ARBA00022695"/>
    </source>
</evidence>
<keyword evidence="2 9" id="KW-0963">Cytoplasm</keyword>
<comment type="function">
    <text evidence="9">Required for the formation of a threonylcarbamoyl group on adenosine at position 37 (t(6)A37) in tRNAs that read codons beginning with adenine. Catalyzes the conversion of L-threonine, HCO(3)(-)/CO(2) and ATP to give threonylcarbamoyl-AMP (TC-AMP) as the acyladenylate intermediate, with the release of diphosphate.</text>
</comment>
<comment type="subcellular location">
    <subcellularLocation>
        <location evidence="1 9">Cytoplasm</location>
    </subcellularLocation>
</comment>
<dbReference type="AlphaFoldDB" id="A0A844M1N5"/>
<feature type="compositionally biased region" description="Polar residues" evidence="10">
    <location>
        <begin position="9"/>
        <end position="27"/>
    </location>
</feature>
<proteinExistence type="inferred from homology"/>
<keyword evidence="3 9" id="KW-0808">Transferase</keyword>
<evidence type="ECO:0000256" key="8">
    <source>
        <dbReference type="ARBA" id="ARBA00048366"/>
    </source>
</evidence>
<comment type="similarity">
    <text evidence="9">Belongs to the SUA5 family. TsaC subfamily.</text>
</comment>
<dbReference type="EC" id="2.7.7.87" evidence="9"/>
<organism evidence="12 13">
    <name type="scientific">Psychrobacter sanguinis</name>
    <dbReference type="NCBI Taxonomy" id="861445"/>
    <lineage>
        <taxon>Bacteria</taxon>
        <taxon>Pseudomonadati</taxon>
        <taxon>Pseudomonadota</taxon>
        <taxon>Gammaproteobacteria</taxon>
        <taxon>Moraxellales</taxon>
        <taxon>Moraxellaceae</taxon>
        <taxon>Psychrobacter</taxon>
    </lineage>
</organism>
<dbReference type="Proteomes" id="UP000442109">
    <property type="component" value="Unassembled WGS sequence"/>
</dbReference>
<dbReference type="InterPro" id="IPR017945">
    <property type="entry name" value="DHBP_synth_RibB-like_a/b_dom"/>
</dbReference>
<evidence type="ECO:0000256" key="4">
    <source>
        <dbReference type="ARBA" id="ARBA00022694"/>
    </source>
</evidence>
<comment type="catalytic activity">
    <reaction evidence="8 9">
        <text>L-threonine + hydrogencarbonate + ATP = L-threonylcarbamoyladenylate + diphosphate + H2O</text>
        <dbReference type="Rhea" id="RHEA:36407"/>
        <dbReference type="ChEBI" id="CHEBI:15377"/>
        <dbReference type="ChEBI" id="CHEBI:17544"/>
        <dbReference type="ChEBI" id="CHEBI:30616"/>
        <dbReference type="ChEBI" id="CHEBI:33019"/>
        <dbReference type="ChEBI" id="CHEBI:57926"/>
        <dbReference type="ChEBI" id="CHEBI:73682"/>
        <dbReference type="EC" id="2.7.7.87"/>
    </reaction>
</comment>
<dbReference type="GO" id="GO:0005737">
    <property type="term" value="C:cytoplasm"/>
    <property type="evidence" value="ECO:0007669"/>
    <property type="project" value="UniProtKB-SubCell"/>
</dbReference>
<evidence type="ECO:0000256" key="9">
    <source>
        <dbReference type="HAMAP-Rule" id="MF_01852"/>
    </source>
</evidence>
<dbReference type="GO" id="GO:0005524">
    <property type="term" value="F:ATP binding"/>
    <property type="evidence" value="ECO:0007669"/>
    <property type="project" value="UniProtKB-UniRule"/>
</dbReference>
<dbReference type="PANTHER" id="PTHR17490:SF18">
    <property type="entry name" value="THREONYLCARBAMOYL-AMP SYNTHASE"/>
    <property type="match status" value="1"/>
</dbReference>
<evidence type="ECO:0000256" key="7">
    <source>
        <dbReference type="ARBA" id="ARBA00022840"/>
    </source>
</evidence>
<dbReference type="InterPro" id="IPR050156">
    <property type="entry name" value="TC-AMP_synthase_SUA5"/>
</dbReference>
<dbReference type="GO" id="GO:0061710">
    <property type="term" value="F:L-threonylcarbamoyladenylate synthase"/>
    <property type="evidence" value="ECO:0007669"/>
    <property type="project" value="UniProtKB-EC"/>
</dbReference>
<dbReference type="InterPro" id="IPR006070">
    <property type="entry name" value="Sua5-like_dom"/>
</dbReference>
<gene>
    <name evidence="9" type="primary">tsaC</name>
    <name evidence="12" type="ORF">GB996_06880</name>
</gene>
<dbReference type="GO" id="GO:0006450">
    <property type="term" value="P:regulation of translational fidelity"/>
    <property type="evidence" value="ECO:0007669"/>
    <property type="project" value="TreeGrafter"/>
</dbReference>